<dbReference type="AlphaFoldDB" id="A0A4Z2HGJ7"/>
<keyword evidence="3" id="KW-1185">Reference proteome</keyword>
<evidence type="ECO:0000313" key="2">
    <source>
        <dbReference type="EMBL" id="TNN64365.1"/>
    </source>
</evidence>
<sequence>MPVVSESGCGGGGRESIPAGRDESMQRERGGGRELMNAISPKEGIYWCNVNSTVPGKYVLGKLEKSLQQHIMPQLLDYGPMGPTTAATEEQDTQTLLELTAGIL</sequence>
<reference evidence="2 3" key="1">
    <citation type="submission" date="2019-03" db="EMBL/GenBank/DDBJ databases">
        <title>First draft genome of Liparis tanakae, snailfish: a comprehensive survey of snailfish specific genes.</title>
        <authorList>
            <person name="Kim W."/>
            <person name="Song I."/>
            <person name="Jeong J.-H."/>
            <person name="Kim D."/>
            <person name="Kim S."/>
            <person name="Ryu S."/>
            <person name="Song J.Y."/>
            <person name="Lee S.K."/>
        </authorList>
    </citation>
    <scope>NUCLEOTIDE SEQUENCE [LARGE SCALE GENOMIC DNA]</scope>
    <source>
        <tissue evidence="2">Muscle</tissue>
    </source>
</reference>
<dbReference type="Proteomes" id="UP000314294">
    <property type="component" value="Unassembled WGS sequence"/>
</dbReference>
<organism evidence="2 3">
    <name type="scientific">Liparis tanakae</name>
    <name type="common">Tanaka's snailfish</name>
    <dbReference type="NCBI Taxonomy" id="230148"/>
    <lineage>
        <taxon>Eukaryota</taxon>
        <taxon>Metazoa</taxon>
        <taxon>Chordata</taxon>
        <taxon>Craniata</taxon>
        <taxon>Vertebrata</taxon>
        <taxon>Euteleostomi</taxon>
        <taxon>Actinopterygii</taxon>
        <taxon>Neopterygii</taxon>
        <taxon>Teleostei</taxon>
        <taxon>Neoteleostei</taxon>
        <taxon>Acanthomorphata</taxon>
        <taxon>Eupercaria</taxon>
        <taxon>Perciformes</taxon>
        <taxon>Cottioidei</taxon>
        <taxon>Cottales</taxon>
        <taxon>Liparidae</taxon>
        <taxon>Liparis</taxon>
    </lineage>
</organism>
<protein>
    <submittedName>
        <fullName evidence="2">Uncharacterized protein</fullName>
    </submittedName>
</protein>
<proteinExistence type="predicted"/>
<name>A0A4Z2HGJ7_9TELE</name>
<gene>
    <name evidence="2" type="ORF">EYF80_025406</name>
</gene>
<feature type="compositionally biased region" description="Basic and acidic residues" evidence="1">
    <location>
        <begin position="20"/>
        <end position="32"/>
    </location>
</feature>
<dbReference type="EMBL" id="SRLO01000254">
    <property type="protein sequence ID" value="TNN64365.1"/>
    <property type="molecule type" value="Genomic_DNA"/>
</dbReference>
<evidence type="ECO:0000256" key="1">
    <source>
        <dbReference type="SAM" id="MobiDB-lite"/>
    </source>
</evidence>
<evidence type="ECO:0000313" key="3">
    <source>
        <dbReference type="Proteomes" id="UP000314294"/>
    </source>
</evidence>
<accession>A0A4Z2HGJ7</accession>
<comment type="caution">
    <text evidence="2">The sequence shown here is derived from an EMBL/GenBank/DDBJ whole genome shotgun (WGS) entry which is preliminary data.</text>
</comment>
<feature type="region of interest" description="Disordered" evidence="1">
    <location>
        <begin position="1"/>
        <end position="36"/>
    </location>
</feature>